<evidence type="ECO:0000256" key="11">
    <source>
        <dbReference type="PIRSR" id="PIRSR001399-3"/>
    </source>
</evidence>
<feature type="binding site" evidence="8 10">
    <location>
        <position position="73"/>
    </location>
    <ligand>
        <name>substrate</name>
    </ligand>
</feature>
<dbReference type="EMBL" id="JANCMU010000001">
    <property type="protein sequence ID" value="MDG4945351.1"/>
    <property type="molecule type" value="Genomic_DNA"/>
</dbReference>
<evidence type="ECO:0000256" key="8">
    <source>
        <dbReference type="HAMAP-Rule" id="MF_00169"/>
    </source>
</evidence>
<dbReference type="InterPro" id="IPR018509">
    <property type="entry name" value="DHquinase_II_CS"/>
</dbReference>
<keyword evidence="13" id="KW-1185">Reference proteome</keyword>
<comment type="caution">
    <text evidence="12">The sequence shown here is derived from an EMBL/GenBank/DDBJ whole genome shotgun (WGS) entry which is preliminary data.</text>
</comment>
<feature type="binding site" evidence="8 10">
    <location>
        <position position="110"/>
    </location>
    <ligand>
        <name>substrate</name>
    </ligand>
</feature>
<comment type="catalytic activity">
    <reaction evidence="1 8">
        <text>3-dehydroquinate = 3-dehydroshikimate + H2O</text>
        <dbReference type="Rhea" id="RHEA:21096"/>
        <dbReference type="ChEBI" id="CHEBI:15377"/>
        <dbReference type="ChEBI" id="CHEBI:16630"/>
        <dbReference type="ChEBI" id="CHEBI:32364"/>
        <dbReference type="EC" id="4.2.1.10"/>
    </reaction>
</comment>
<keyword evidence="8" id="KW-0028">Amino-acid biosynthesis</keyword>
<organism evidence="12 13">
    <name type="scientific">Profundicola chukchiensis</name>
    <dbReference type="NCBI Taxonomy" id="2961959"/>
    <lineage>
        <taxon>Bacteria</taxon>
        <taxon>Pseudomonadati</taxon>
        <taxon>Bacteroidota</taxon>
        <taxon>Flavobacteriia</taxon>
        <taxon>Flavobacteriales</taxon>
        <taxon>Weeksellaceae</taxon>
        <taxon>Profundicola</taxon>
    </lineage>
</organism>
<dbReference type="Pfam" id="PF01220">
    <property type="entry name" value="DHquinase_II"/>
    <property type="match status" value="1"/>
</dbReference>
<evidence type="ECO:0000256" key="10">
    <source>
        <dbReference type="PIRSR" id="PIRSR001399-2"/>
    </source>
</evidence>
<feature type="active site" description="Proton donor" evidence="8 9">
    <location>
        <position position="99"/>
    </location>
</feature>
<feature type="binding site" evidence="8 10">
    <location>
        <begin position="100"/>
        <end position="101"/>
    </location>
    <ligand>
        <name>substrate</name>
    </ligand>
</feature>
<dbReference type="GO" id="GO:0009423">
    <property type="term" value="P:chorismate biosynthetic process"/>
    <property type="evidence" value="ECO:0007669"/>
    <property type="project" value="UniProtKB-UniRule"/>
</dbReference>
<evidence type="ECO:0000256" key="1">
    <source>
        <dbReference type="ARBA" id="ARBA00001864"/>
    </source>
</evidence>
<protein>
    <recommendedName>
        <fullName evidence="6 8">3-dehydroquinate dehydratase</fullName>
        <shortName evidence="8">3-dehydroquinase</shortName>
        <ecNumber evidence="6 8">4.2.1.10</ecNumber>
    </recommendedName>
    <alternativeName>
        <fullName evidence="8">Type II DHQase</fullName>
    </alternativeName>
</protein>
<feature type="site" description="Transition state stabilizer" evidence="8 11">
    <location>
        <position position="19"/>
    </location>
</feature>
<name>A0A9X4MUX3_9FLAO</name>
<keyword evidence="7 8" id="KW-0456">Lyase</keyword>
<evidence type="ECO:0000256" key="4">
    <source>
        <dbReference type="ARBA" id="ARBA00011037"/>
    </source>
</evidence>
<feature type="binding site" evidence="8 10">
    <location>
        <position position="86"/>
    </location>
    <ligand>
        <name>substrate</name>
    </ligand>
</feature>
<dbReference type="InterPro" id="IPR001874">
    <property type="entry name" value="DHquinase_II"/>
</dbReference>
<dbReference type="Gene3D" id="3.40.50.9100">
    <property type="entry name" value="Dehydroquinase, class II"/>
    <property type="match status" value="1"/>
</dbReference>
<evidence type="ECO:0000256" key="3">
    <source>
        <dbReference type="ARBA" id="ARBA00004902"/>
    </source>
</evidence>
<dbReference type="NCBIfam" id="NF003807">
    <property type="entry name" value="PRK05395.1-4"/>
    <property type="match status" value="1"/>
</dbReference>
<dbReference type="PANTHER" id="PTHR21272:SF3">
    <property type="entry name" value="CATABOLIC 3-DEHYDROQUINASE"/>
    <property type="match status" value="1"/>
</dbReference>
<feature type="active site" description="Proton acceptor" evidence="8 9">
    <location>
        <position position="24"/>
    </location>
</feature>
<dbReference type="PROSITE" id="PS01029">
    <property type="entry name" value="DEHYDROQUINASE_II"/>
    <property type="match status" value="1"/>
</dbReference>
<dbReference type="GO" id="GO:0003855">
    <property type="term" value="F:3-dehydroquinate dehydratase activity"/>
    <property type="evidence" value="ECO:0007669"/>
    <property type="project" value="UniProtKB-UniRule"/>
</dbReference>
<comment type="function">
    <text evidence="2 8">Catalyzes a trans-dehydration via an enolate intermediate.</text>
</comment>
<dbReference type="CDD" id="cd00466">
    <property type="entry name" value="DHQase_II"/>
    <property type="match status" value="1"/>
</dbReference>
<keyword evidence="8" id="KW-0057">Aromatic amino acid biosynthesis</keyword>
<dbReference type="NCBIfam" id="NF003805">
    <property type="entry name" value="PRK05395.1-2"/>
    <property type="match status" value="1"/>
</dbReference>
<dbReference type="Proteomes" id="UP001152599">
    <property type="component" value="Unassembled WGS sequence"/>
</dbReference>
<dbReference type="PIRSF" id="PIRSF001399">
    <property type="entry name" value="DHquinase_II"/>
    <property type="match status" value="1"/>
</dbReference>
<feature type="binding site" evidence="8 10">
    <location>
        <position position="79"/>
    </location>
    <ligand>
        <name>substrate</name>
    </ligand>
</feature>
<dbReference type="AlphaFoldDB" id="A0A9X4MUX3"/>
<evidence type="ECO:0000256" key="9">
    <source>
        <dbReference type="PIRSR" id="PIRSR001399-1"/>
    </source>
</evidence>
<evidence type="ECO:0000313" key="13">
    <source>
        <dbReference type="Proteomes" id="UP001152599"/>
    </source>
</evidence>
<comment type="subunit">
    <text evidence="5 8">Homododecamer.</text>
</comment>
<evidence type="ECO:0000256" key="6">
    <source>
        <dbReference type="ARBA" id="ARBA00012060"/>
    </source>
</evidence>
<comment type="pathway">
    <text evidence="3 8">Metabolic intermediate biosynthesis; chorismate biosynthesis; chorismate from D-erythrose 4-phosphate and phosphoenolpyruvate: step 3/7.</text>
</comment>
<proteinExistence type="inferred from homology"/>
<dbReference type="GO" id="GO:0009073">
    <property type="term" value="P:aromatic amino acid family biosynthetic process"/>
    <property type="evidence" value="ECO:0007669"/>
    <property type="project" value="UniProtKB-KW"/>
</dbReference>
<reference evidence="12" key="1">
    <citation type="submission" date="2022-07" db="EMBL/GenBank/DDBJ databases">
        <title>Description and genome-wide analysis of Profundicola chukchiensis gen. nov., sp. nov., marine bacteria isolated from bottom sediments of the Chukchi Sea.</title>
        <authorList>
            <person name="Romanenko L."/>
            <person name="Otstavnykh N."/>
            <person name="Kurilenko V."/>
            <person name="Eremeev V."/>
            <person name="Velansky P."/>
            <person name="Mikhailov V."/>
            <person name="Isaeva M."/>
        </authorList>
    </citation>
    <scope>NUCLEOTIDE SEQUENCE</scope>
    <source>
        <strain evidence="12">KMM 9713</strain>
    </source>
</reference>
<sequence length="145" mass="16635">MNNKIQIINGPNLNLLGKREPDIYGNKNFDDYYQELVELYPNLILNYFQSNHEGSIIDKLQDVGFRYDGIILNAGAFTHYSYAIADTLRAISTPVVEVHISDINTREDFRKISVTKEHCIDMITGKGLDGYRMAVDVLLKRINQH</sequence>
<dbReference type="GO" id="GO:0008652">
    <property type="term" value="P:amino acid biosynthetic process"/>
    <property type="evidence" value="ECO:0007669"/>
    <property type="project" value="UniProtKB-KW"/>
</dbReference>
<dbReference type="RefSeq" id="WP_304419995.1">
    <property type="nucleotide sequence ID" value="NZ_JANCMU010000001.1"/>
</dbReference>
<dbReference type="EC" id="4.2.1.10" evidence="6 8"/>
<dbReference type="SUPFAM" id="SSF52304">
    <property type="entry name" value="Type II 3-dehydroquinate dehydratase"/>
    <property type="match status" value="1"/>
</dbReference>
<evidence type="ECO:0000256" key="2">
    <source>
        <dbReference type="ARBA" id="ARBA00003924"/>
    </source>
</evidence>
<evidence type="ECO:0000313" key="12">
    <source>
        <dbReference type="EMBL" id="MDG4945351.1"/>
    </source>
</evidence>
<accession>A0A9X4MUX3</accession>
<evidence type="ECO:0000256" key="7">
    <source>
        <dbReference type="ARBA" id="ARBA00023239"/>
    </source>
</evidence>
<dbReference type="InterPro" id="IPR036441">
    <property type="entry name" value="DHquinase_II_sf"/>
</dbReference>
<comment type="similarity">
    <text evidence="4 8">Belongs to the type-II 3-dehydroquinase family.</text>
</comment>
<gene>
    <name evidence="8" type="primary">aroQ</name>
    <name evidence="12" type="ORF">NMK71_02905</name>
</gene>
<evidence type="ECO:0000256" key="5">
    <source>
        <dbReference type="ARBA" id="ARBA00011193"/>
    </source>
</evidence>
<dbReference type="GO" id="GO:0019631">
    <property type="term" value="P:quinate catabolic process"/>
    <property type="evidence" value="ECO:0007669"/>
    <property type="project" value="TreeGrafter"/>
</dbReference>
<dbReference type="HAMAP" id="MF_00169">
    <property type="entry name" value="AroQ"/>
    <property type="match status" value="1"/>
</dbReference>
<dbReference type="PANTHER" id="PTHR21272">
    <property type="entry name" value="CATABOLIC 3-DEHYDROQUINASE"/>
    <property type="match status" value="1"/>
</dbReference>